<accession>A0A0K8J4F4</accession>
<proteinExistence type="predicted"/>
<protein>
    <submittedName>
        <fullName evidence="2">Putative membrane protein</fullName>
    </submittedName>
</protein>
<keyword evidence="3" id="KW-1185">Reference proteome</keyword>
<keyword evidence="1" id="KW-0472">Membrane</keyword>
<dbReference type="KEGG" id="hsd:SD1D_1004"/>
<name>A0A0K8J4F4_9FIRM</name>
<sequence length="62" mass="7177">MIYVFGSLLIISFMKHKDILLNKKRNLVLFLILSVCGIALGVVRMIYPYVPSIAYILEKYLK</sequence>
<dbReference type="EMBL" id="LN879430">
    <property type="protein sequence ID" value="CUH92551.1"/>
    <property type="molecule type" value="Genomic_DNA"/>
</dbReference>
<gene>
    <name evidence="2" type="ORF">SD1D_1004</name>
</gene>
<dbReference type="Proteomes" id="UP000196053">
    <property type="component" value="Chromosome I"/>
</dbReference>
<organism evidence="2 3">
    <name type="scientific">Herbinix luporum</name>
    <dbReference type="NCBI Taxonomy" id="1679721"/>
    <lineage>
        <taxon>Bacteria</taxon>
        <taxon>Bacillati</taxon>
        <taxon>Bacillota</taxon>
        <taxon>Clostridia</taxon>
        <taxon>Lachnospirales</taxon>
        <taxon>Lachnospiraceae</taxon>
        <taxon>Herbinix</taxon>
    </lineage>
</organism>
<keyword evidence="1" id="KW-1133">Transmembrane helix</keyword>
<dbReference type="OrthoDB" id="9927044at2"/>
<keyword evidence="1" id="KW-0812">Transmembrane</keyword>
<dbReference type="AlphaFoldDB" id="A0A0K8J4F4"/>
<dbReference type="RefSeq" id="WP_058257909.1">
    <property type="nucleotide sequence ID" value="NZ_DUPS01000029.1"/>
</dbReference>
<evidence type="ECO:0000313" key="3">
    <source>
        <dbReference type="Proteomes" id="UP000196053"/>
    </source>
</evidence>
<feature type="transmembrane region" description="Helical" evidence="1">
    <location>
        <begin position="27"/>
        <end position="47"/>
    </location>
</feature>
<evidence type="ECO:0000313" key="2">
    <source>
        <dbReference type="EMBL" id="CUH92551.1"/>
    </source>
</evidence>
<reference evidence="3" key="1">
    <citation type="submission" date="2015-09" db="EMBL/GenBank/DDBJ databases">
        <authorList>
            <person name="Wibberg D."/>
        </authorList>
    </citation>
    <scope>NUCLEOTIDE SEQUENCE [LARGE SCALE GENOMIC DNA]</scope>
    <source>
        <strain evidence="3">SD1D</strain>
    </source>
</reference>
<evidence type="ECO:0000256" key="1">
    <source>
        <dbReference type="SAM" id="Phobius"/>
    </source>
</evidence>